<dbReference type="EMBL" id="AVOT02001300">
    <property type="protein sequence ID" value="MBW0466435.1"/>
    <property type="molecule type" value="Genomic_DNA"/>
</dbReference>
<dbReference type="AlphaFoldDB" id="A0A9Q3GGJ6"/>
<proteinExistence type="predicted"/>
<keyword evidence="2" id="KW-1185">Reference proteome</keyword>
<evidence type="ECO:0000313" key="1">
    <source>
        <dbReference type="EMBL" id="MBW0466435.1"/>
    </source>
</evidence>
<gene>
    <name evidence="1" type="ORF">O181_006150</name>
</gene>
<sequence length="214" mass="23978">MLTLTPNRYVPPGQYQAHYPIITPPVPIPFCSQFQPLPVPQCPPNLYQPNYMKKPQERPKARFTEIGSEEQGVEVVQAAIDSVVTEENDLVCDTGSRYSLTGDREDLHSFCFLTKPIPISLATKQPGRHSHVIGVGSLLYPGLNGQKGVNRGVYFCHDATCTLISLGDLRSTGKRFMFDKNNKILFCDENRVPTFVGSYTISVFPITLKRIFLK</sequence>
<dbReference type="Proteomes" id="UP000765509">
    <property type="component" value="Unassembled WGS sequence"/>
</dbReference>
<reference evidence="1" key="1">
    <citation type="submission" date="2021-03" db="EMBL/GenBank/DDBJ databases">
        <title>Draft genome sequence of rust myrtle Austropuccinia psidii MF-1, a brazilian biotype.</title>
        <authorList>
            <person name="Quecine M.C."/>
            <person name="Pachon D.M.R."/>
            <person name="Bonatelli M.L."/>
            <person name="Correr F.H."/>
            <person name="Franceschini L.M."/>
            <person name="Leite T.F."/>
            <person name="Margarido G.R.A."/>
            <person name="Almeida C.A."/>
            <person name="Ferrarezi J.A."/>
            <person name="Labate C.A."/>
        </authorList>
    </citation>
    <scope>NUCLEOTIDE SEQUENCE</scope>
    <source>
        <strain evidence="1">MF-1</strain>
    </source>
</reference>
<comment type="caution">
    <text evidence="1">The sequence shown here is derived from an EMBL/GenBank/DDBJ whole genome shotgun (WGS) entry which is preliminary data.</text>
</comment>
<name>A0A9Q3GGJ6_9BASI</name>
<organism evidence="1 2">
    <name type="scientific">Austropuccinia psidii MF-1</name>
    <dbReference type="NCBI Taxonomy" id="1389203"/>
    <lineage>
        <taxon>Eukaryota</taxon>
        <taxon>Fungi</taxon>
        <taxon>Dikarya</taxon>
        <taxon>Basidiomycota</taxon>
        <taxon>Pucciniomycotina</taxon>
        <taxon>Pucciniomycetes</taxon>
        <taxon>Pucciniales</taxon>
        <taxon>Sphaerophragmiaceae</taxon>
        <taxon>Austropuccinia</taxon>
    </lineage>
</organism>
<dbReference type="OrthoDB" id="10513339at2759"/>
<protein>
    <submittedName>
        <fullName evidence="1">Uncharacterized protein</fullName>
    </submittedName>
</protein>
<accession>A0A9Q3GGJ6</accession>
<evidence type="ECO:0000313" key="2">
    <source>
        <dbReference type="Proteomes" id="UP000765509"/>
    </source>
</evidence>